<dbReference type="Proteomes" id="UP001151760">
    <property type="component" value="Unassembled WGS sequence"/>
</dbReference>
<evidence type="ECO:0000313" key="1">
    <source>
        <dbReference type="EMBL" id="GJT77613.1"/>
    </source>
</evidence>
<accession>A0ABQ5GQ18</accession>
<organism evidence="1 2">
    <name type="scientific">Tanacetum coccineum</name>
    <dbReference type="NCBI Taxonomy" id="301880"/>
    <lineage>
        <taxon>Eukaryota</taxon>
        <taxon>Viridiplantae</taxon>
        <taxon>Streptophyta</taxon>
        <taxon>Embryophyta</taxon>
        <taxon>Tracheophyta</taxon>
        <taxon>Spermatophyta</taxon>
        <taxon>Magnoliopsida</taxon>
        <taxon>eudicotyledons</taxon>
        <taxon>Gunneridae</taxon>
        <taxon>Pentapetalae</taxon>
        <taxon>asterids</taxon>
        <taxon>campanulids</taxon>
        <taxon>Asterales</taxon>
        <taxon>Asteraceae</taxon>
        <taxon>Asteroideae</taxon>
        <taxon>Anthemideae</taxon>
        <taxon>Anthemidinae</taxon>
        <taxon>Tanacetum</taxon>
    </lineage>
</organism>
<proteinExistence type="predicted"/>
<reference evidence="1" key="1">
    <citation type="journal article" date="2022" name="Int. J. Mol. Sci.">
        <title>Draft Genome of Tanacetum Coccineum: Genomic Comparison of Closely Related Tanacetum-Family Plants.</title>
        <authorList>
            <person name="Yamashiro T."/>
            <person name="Shiraishi A."/>
            <person name="Nakayama K."/>
            <person name="Satake H."/>
        </authorList>
    </citation>
    <scope>NUCLEOTIDE SEQUENCE</scope>
</reference>
<reference evidence="1" key="2">
    <citation type="submission" date="2022-01" db="EMBL/GenBank/DDBJ databases">
        <authorList>
            <person name="Yamashiro T."/>
            <person name="Shiraishi A."/>
            <person name="Satake H."/>
            <person name="Nakayama K."/>
        </authorList>
    </citation>
    <scope>NUCLEOTIDE SEQUENCE</scope>
</reference>
<name>A0ABQ5GQ18_9ASTR</name>
<dbReference type="EMBL" id="BQNB010018727">
    <property type="protein sequence ID" value="GJT77613.1"/>
    <property type="molecule type" value="Genomic_DNA"/>
</dbReference>
<gene>
    <name evidence="1" type="ORF">Tco_1044338</name>
</gene>
<evidence type="ECO:0000313" key="2">
    <source>
        <dbReference type="Proteomes" id="UP001151760"/>
    </source>
</evidence>
<sequence>MIPLTIPSPVATPATAETEGFLTELGAQVEMQEGLIRDHAVQLEELSLALLARYDRDIGELFTRPGRLGMRFSPRGTGLKTDAQRAALWHAISDMQGENQDLRLHLAEERRA</sequence>
<protein>
    <submittedName>
        <fullName evidence="1">Uncharacterized protein</fullName>
    </submittedName>
</protein>
<comment type="caution">
    <text evidence="1">The sequence shown here is derived from an EMBL/GenBank/DDBJ whole genome shotgun (WGS) entry which is preliminary data.</text>
</comment>
<keyword evidence="2" id="KW-1185">Reference proteome</keyword>